<dbReference type="Pfam" id="PF13704">
    <property type="entry name" value="Glyco_tranf_2_4"/>
    <property type="match status" value="1"/>
</dbReference>
<dbReference type="AlphaFoldDB" id="A0A7W6M9I1"/>
<dbReference type="Pfam" id="PF17784">
    <property type="entry name" value="Sulfotransfer_4"/>
    <property type="match status" value="1"/>
</dbReference>
<dbReference type="PANTHER" id="PTHR21461:SF69">
    <property type="entry name" value="GLYCOSYLTRANSFERASE FAMILY 92 PROTEIN"/>
    <property type="match status" value="1"/>
</dbReference>
<dbReference type="PANTHER" id="PTHR21461">
    <property type="entry name" value="GLYCOSYLTRANSFERASE FAMILY 92 PROTEIN"/>
    <property type="match status" value="1"/>
</dbReference>
<gene>
    <name evidence="5" type="ORF">GGR93_002539</name>
</gene>
<evidence type="ECO:0000256" key="2">
    <source>
        <dbReference type="ARBA" id="ARBA00022692"/>
    </source>
</evidence>
<evidence type="ECO:0000256" key="4">
    <source>
        <dbReference type="SAM" id="MobiDB-lite"/>
    </source>
</evidence>
<dbReference type="GO" id="GO:0005737">
    <property type="term" value="C:cytoplasm"/>
    <property type="evidence" value="ECO:0007669"/>
    <property type="project" value="TreeGrafter"/>
</dbReference>
<dbReference type="SUPFAM" id="SSF52540">
    <property type="entry name" value="P-loop containing nucleoside triphosphate hydrolases"/>
    <property type="match status" value="1"/>
</dbReference>
<keyword evidence="2" id="KW-0812">Transmembrane</keyword>
<dbReference type="OrthoDB" id="4964299at2"/>
<reference evidence="5 6" key="1">
    <citation type="submission" date="2020-08" db="EMBL/GenBank/DDBJ databases">
        <title>Genomic Encyclopedia of Type Strains, Phase IV (KMG-IV): sequencing the most valuable type-strain genomes for metagenomic binning, comparative biology and taxonomic classification.</title>
        <authorList>
            <person name="Goeker M."/>
        </authorList>
    </citation>
    <scope>NUCLEOTIDE SEQUENCE [LARGE SCALE GENOMIC DNA]</scope>
    <source>
        <strain evidence="5 6">DSM 101015</strain>
    </source>
</reference>
<organism evidence="5 6">
    <name type="scientific">Sulfitobacter noctilucicola</name>
    <dbReference type="NCBI Taxonomy" id="1342301"/>
    <lineage>
        <taxon>Bacteria</taxon>
        <taxon>Pseudomonadati</taxon>
        <taxon>Pseudomonadota</taxon>
        <taxon>Alphaproteobacteria</taxon>
        <taxon>Rhodobacterales</taxon>
        <taxon>Roseobacteraceae</taxon>
        <taxon>Sulfitobacter</taxon>
    </lineage>
</organism>
<dbReference type="RefSeq" id="WP_025056137.1">
    <property type="nucleotide sequence ID" value="NZ_JACIFU010000003.1"/>
</dbReference>
<dbReference type="Proteomes" id="UP000565745">
    <property type="component" value="Unassembled WGS sequence"/>
</dbReference>
<accession>A0A7W6M9I1</accession>
<dbReference type="GO" id="GO:0016757">
    <property type="term" value="F:glycosyltransferase activity"/>
    <property type="evidence" value="ECO:0007669"/>
    <property type="project" value="TreeGrafter"/>
</dbReference>
<dbReference type="GO" id="GO:0016020">
    <property type="term" value="C:membrane"/>
    <property type="evidence" value="ECO:0007669"/>
    <property type="project" value="UniProtKB-SubCell"/>
</dbReference>
<dbReference type="Gene3D" id="3.40.50.300">
    <property type="entry name" value="P-loop containing nucleotide triphosphate hydrolases"/>
    <property type="match status" value="1"/>
</dbReference>
<dbReference type="InterPro" id="IPR027417">
    <property type="entry name" value="P-loop_NTPase"/>
</dbReference>
<dbReference type="EMBL" id="JACIFU010000003">
    <property type="protein sequence ID" value="MBB4174751.1"/>
    <property type="molecule type" value="Genomic_DNA"/>
</dbReference>
<name>A0A7W6M9I1_9RHOB</name>
<evidence type="ECO:0000313" key="6">
    <source>
        <dbReference type="Proteomes" id="UP000565745"/>
    </source>
</evidence>
<comment type="subcellular location">
    <subcellularLocation>
        <location evidence="1">Membrane</location>
        <topology evidence="1">Single-pass membrane protein</topology>
    </subcellularLocation>
</comment>
<keyword evidence="3" id="KW-1133">Transmembrane helix</keyword>
<protein>
    <recommendedName>
        <fullName evidence="7">Glycosyl transferase family 2</fullName>
    </recommendedName>
</protein>
<dbReference type="InterPro" id="IPR040632">
    <property type="entry name" value="Sulfotransfer_4"/>
</dbReference>
<evidence type="ECO:0000313" key="5">
    <source>
        <dbReference type="EMBL" id="MBB4174751.1"/>
    </source>
</evidence>
<keyword evidence="3" id="KW-0472">Membrane</keyword>
<evidence type="ECO:0000256" key="1">
    <source>
        <dbReference type="ARBA" id="ARBA00004167"/>
    </source>
</evidence>
<evidence type="ECO:0000256" key="3">
    <source>
        <dbReference type="ARBA" id="ARBA00022989"/>
    </source>
</evidence>
<comment type="caution">
    <text evidence="5">The sequence shown here is derived from an EMBL/GenBank/DDBJ whole genome shotgun (WGS) entry which is preliminary data.</text>
</comment>
<keyword evidence="6" id="KW-1185">Reference proteome</keyword>
<proteinExistence type="predicted"/>
<sequence>MRPPTGGPGFDAIKPRIFQIGFNKCGTRSFYDFFEKNGIKSVHYKRGDLAHGISSNIAEGKPPLEGWDKWTAYTDMQWVKKTGVIEACGFYKEFAAYYPRSYFILNTRSKDRWIKSRLNHGTGQNYGNRYRLGLGLSTMDETVAAWSAMWDLHHENVQRFFAETGQNFLVYNIEEDVPESLERFLAPDFETDASLFGHEGQTNSEPKTVKASQPVAEKASNPYISNVSAVKGASKPAAPKPAVEANPLDEKLGKKFQPHNNLVAFDEAATMEPFDAVPIKNAEEGWTGNLIVSIVKNEGPFLLEWIAYHRAIGFNHFLIFSHACSDGTDKMLAHLDKQGIVTHVPLGNLEDTTPQAAALEDVMKHPKVFAADWIVHIDVDEFVNIRTDDGTFASLIGSLPSNVTNIAMTWRIFGSGGKEQFEDQLTLAQFDRCAPSYLPKPHTAWGFKTATSNGGAYQSLTAHRPGSIAKGFEKEVTWVNGSGKDITDARAKSGWRSDVKTVGYDLVQLNRYPLRTLDNFLLKREEAAEGGKPELESWIALDWNGCQDMTIQRNLPRMQAALDQLKDDDLLQELHESAVDWHKERIAVIKKDTAIKAFVQEALGTDLDDVSRVIHILENDRKGD</sequence>
<feature type="region of interest" description="Disordered" evidence="4">
    <location>
        <begin position="196"/>
        <end position="215"/>
    </location>
</feature>
<evidence type="ECO:0008006" key="7">
    <source>
        <dbReference type="Google" id="ProtNLM"/>
    </source>
</evidence>